<dbReference type="InterPro" id="IPR005467">
    <property type="entry name" value="His_kinase_dom"/>
</dbReference>
<dbReference type="EMBL" id="CYSB01000036">
    <property type="protein sequence ID" value="CUH68931.1"/>
    <property type="molecule type" value="Genomic_DNA"/>
</dbReference>
<dbReference type="InterPro" id="IPR036097">
    <property type="entry name" value="HisK_dim/P_sf"/>
</dbReference>
<evidence type="ECO:0000256" key="7">
    <source>
        <dbReference type="ARBA" id="ARBA00022692"/>
    </source>
</evidence>
<feature type="transmembrane region" description="Helical" evidence="15">
    <location>
        <begin position="285"/>
        <end position="304"/>
    </location>
</feature>
<dbReference type="SUPFAM" id="SSF103190">
    <property type="entry name" value="Sensory domain-like"/>
    <property type="match status" value="1"/>
</dbReference>
<dbReference type="Gene3D" id="1.10.287.130">
    <property type="match status" value="1"/>
</dbReference>
<dbReference type="InterPro" id="IPR036890">
    <property type="entry name" value="HATPase_C_sf"/>
</dbReference>
<dbReference type="PIRSF" id="PIRSF036431">
    <property type="entry name" value="STHK_DctB"/>
    <property type="match status" value="1"/>
</dbReference>
<evidence type="ECO:0000256" key="8">
    <source>
        <dbReference type="ARBA" id="ARBA00022741"/>
    </source>
</evidence>
<dbReference type="PANTHER" id="PTHR43065:SF46">
    <property type="entry name" value="C4-DICARBOXYLATE TRANSPORT SENSOR PROTEIN DCTB"/>
    <property type="match status" value="1"/>
</dbReference>
<keyword evidence="13 15" id="KW-0472">Membrane</keyword>
<dbReference type="SUPFAM" id="SSF47384">
    <property type="entry name" value="Homodimeric domain of signal transducing histidine kinase"/>
    <property type="match status" value="1"/>
</dbReference>
<comment type="catalytic activity">
    <reaction evidence="1">
        <text>ATP + protein L-histidine = ADP + protein N-phospho-L-histidine.</text>
        <dbReference type="EC" id="2.7.13.3"/>
    </reaction>
</comment>
<evidence type="ECO:0000256" key="15">
    <source>
        <dbReference type="SAM" id="Phobius"/>
    </source>
</evidence>
<evidence type="ECO:0000259" key="16">
    <source>
        <dbReference type="PROSITE" id="PS50109"/>
    </source>
</evidence>
<dbReference type="GO" id="GO:0005886">
    <property type="term" value="C:plasma membrane"/>
    <property type="evidence" value="ECO:0007669"/>
    <property type="project" value="UniProtKB-SubCell"/>
</dbReference>
<dbReference type="InterPro" id="IPR003661">
    <property type="entry name" value="HisK_dim/P_dom"/>
</dbReference>
<feature type="domain" description="Histidine kinase" evidence="16">
    <location>
        <begin position="370"/>
        <end position="577"/>
    </location>
</feature>
<dbReference type="EC" id="2.7.13.3" evidence="3"/>
<keyword evidence="19" id="KW-1185">Reference proteome</keyword>
<dbReference type="InterPro" id="IPR017055">
    <property type="entry name" value="Sig_transdc_His_kinase_DctB"/>
</dbReference>
<dbReference type="GO" id="GO:0005524">
    <property type="term" value="F:ATP binding"/>
    <property type="evidence" value="ECO:0007669"/>
    <property type="project" value="UniProtKB-KW"/>
</dbReference>
<keyword evidence="10" id="KW-0067">ATP-binding</keyword>
<gene>
    <name evidence="18" type="primary">fixL</name>
    <name evidence="17" type="ORF">TL5118_02890</name>
    <name evidence="18" type="ORF">TL5120_01249</name>
</gene>
<dbReference type="AlphaFoldDB" id="A0A0N7LXB8"/>
<dbReference type="SMART" id="SM00387">
    <property type="entry name" value="HATPase_c"/>
    <property type="match status" value="1"/>
</dbReference>
<proteinExistence type="predicted"/>
<evidence type="ECO:0000313" key="20">
    <source>
        <dbReference type="Proteomes" id="UP000051887"/>
    </source>
</evidence>
<dbReference type="InterPro" id="IPR003594">
    <property type="entry name" value="HATPase_dom"/>
</dbReference>
<dbReference type="SMART" id="SM00388">
    <property type="entry name" value="HisKA"/>
    <property type="match status" value="1"/>
</dbReference>
<dbReference type="Gene3D" id="6.10.250.3020">
    <property type="match status" value="1"/>
</dbReference>
<organism evidence="18 20">
    <name type="scientific">Thalassovita autumnalis</name>
    <dbReference type="NCBI Taxonomy" id="2072972"/>
    <lineage>
        <taxon>Bacteria</taxon>
        <taxon>Pseudomonadati</taxon>
        <taxon>Pseudomonadota</taxon>
        <taxon>Alphaproteobacteria</taxon>
        <taxon>Rhodobacterales</taxon>
        <taxon>Roseobacteraceae</taxon>
        <taxon>Thalassovita</taxon>
    </lineage>
</organism>
<keyword evidence="12" id="KW-0902">Two-component regulatory system</keyword>
<evidence type="ECO:0000256" key="5">
    <source>
        <dbReference type="ARBA" id="ARBA00022553"/>
    </source>
</evidence>
<dbReference type="Proteomes" id="UP000051887">
    <property type="component" value="Unassembled WGS sequence"/>
</dbReference>
<protein>
    <recommendedName>
        <fullName evidence="3">histidine kinase</fullName>
        <ecNumber evidence="3">2.7.13.3</ecNumber>
    </recommendedName>
</protein>
<dbReference type="Gene3D" id="3.30.450.20">
    <property type="entry name" value="PAS domain"/>
    <property type="match status" value="2"/>
</dbReference>
<evidence type="ECO:0000256" key="1">
    <source>
        <dbReference type="ARBA" id="ARBA00000085"/>
    </source>
</evidence>
<keyword evidence="6 18" id="KW-0808">Transferase</keyword>
<comment type="subcellular location">
    <subcellularLocation>
        <location evidence="2">Cell membrane</location>
        <topology evidence="2">Multi-pass membrane protein</topology>
    </subcellularLocation>
</comment>
<sequence>MVKSLRLILFALLALVVAFGCYSAAMSYFRAEEQQRAEGRLSLYHSTVTAEIEQFSHLTYVLARDAFVIDAASAAATGELAGALNEALNNRLKSFAAEAGLDAIYLMRPDGTTIATSNADLPESFIGKNYAFRPYFQTARDGEQGRFYGIGSTTGLPGYFIGDPVRNVTGALVGVVALKLDISMLEARWRSAGEQVMLVNQDGVVLLASDPDWRYRVLQPLQQAQRAQIETARQFATEPLPPLDWEPLAGGRARIGMDERLHLTASDLPQGWVLHYFASEERAQFRAALLTGGLLLIATLWLVVSQQRRARRIGAALQQSKDEGVQLREANDRLAVEIDERRAAERRLKRTQDELERASRLAALGQLAASVTHELGQPIAAMRNHLAAAEISGSGGRATPRIAALVDRMEGITRQLKFFARTEGESFAEVDLASAMAAAIELVRSNLDQAEVTLDWQRPGAPINVRANQLRLEQVMTNILRNAVDAVEGDSERRIEVHLGQSEHHGWFEVRDSGHGLGAATLKDLQEPFVTTRESGRGMGLGLAISANIIKEHAGTLGAQNLASGGAAFRVEIPLTEEGQDD</sequence>
<dbReference type="EMBL" id="CYSC01000020">
    <property type="protein sequence ID" value="CUH71463.1"/>
    <property type="molecule type" value="Genomic_DNA"/>
</dbReference>
<evidence type="ECO:0000256" key="11">
    <source>
        <dbReference type="ARBA" id="ARBA00022989"/>
    </source>
</evidence>
<reference evidence="18 20" key="2">
    <citation type="submission" date="2015-09" db="EMBL/GenBank/DDBJ databases">
        <authorList>
            <consortium name="Swine Surveillance"/>
        </authorList>
    </citation>
    <scope>NUCLEOTIDE SEQUENCE [LARGE SCALE GENOMIC DNA]</scope>
    <source>
        <strain evidence="18 20">5120</strain>
    </source>
</reference>
<keyword evidence="14" id="KW-0175">Coiled coil</keyword>
<evidence type="ECO:0000256" key="9">
    <source>
        <dbReference type="ARBA" id="ARBA00022777"/>
    </source>
</evidence>
<evidence type="ECO:0000256" key="14">
    <source>
        <dbReference type="SAM" id="Coils"/>
    </source>
</evidence>
<reference evidence="17 19" key="1">
    <citation type="submission" date="2015-09" db="EMBL/GenBank/DDBJ databases">
        <authorList>
            <person name="Rodrigo-Torres L."/>
            <person name="Arahal D.R."/>
        </authorList>
    </citation>
    <scope>NUCLEOTIDE SEQUENCE [LARGE SCALE GENOMIC DNA]</scope>
    <source>
        <strain evidence="17 19">CECT 5118</strain>
    </source>
</reference>
<dbReference type="Gene3D" id="3.30.565.10">
    <property type="entry name" value="Histidine kinase-like ATPase, C-terminal domain"/>
    <property type="match status" value="1"/>
</dbReference>
<dbReference type="SUPFAM" id="SSF55874">
    <property type="entry name" value="ATPase domain of HSP90 chaperone/DNA topoisomerase II/histidine kinase"/>
    <property type="match status" value="1"/>
</dbReference>
<name>A0A0N7LXB8_9RHOB</name>
<evidence type="ECO:0000256" key="2">
    <source>
        <dbReference type="ARBA" id="ARBA00004651"/>
    </source>
</evidence>
<dbReference type="CDD" id="cd00082">
    <property type="entry name" value="HisKA"/>
    <property type="match status" value="1"/>
</dbReference>
<evidence type="ECO:0000256" key="10">
    <source>
        <dbReference type="ARBA" id="ARBA00022840"/>
    </source>
</evidence>
<keyword evidence="11 15" id="KW-1133">Transmembrane helix</keyword>
<dbReference type="Proteomes" id="UP000051086">
    <property type="component" value="Unassembled WGS sequence"/>
</dbReference>
<dbReference type="OrthoDB" id="7568856at2"/>
<evidence type="ECO:0000256" key="6">
    <source>
        <dbReference type="ARBA" id="ARBA00022679"/>
    </source>
</evidence>
<dbReference type="PROSITE" id="PS51257">
    <property type="entry name" value="PROKAR_LIPOPROTEIN"/>
    <property type="match status" value="1"/>
</dbReference>
<evidence type="ECO:0000256" key="4">
    <source>
        <dbReference type="ARBA" id="ARBA00022475"/>
    </source>
</evidence>
<evidence type="ECO:0000256" key="3">
    <source>
        <dbReference type="ARBA" id="ARBA00012438"/>
    </source>
</evidence>
<evidence type="ECO:0000313" key="17">
    <source>
        <dbReference type="EMBL" id="CUH68931.1"/>
    </source>
</evidence>
<dbReference type="InterPro" id="IPR004358">
    <property type="entry name" value="Sig_transdc_His_kin-like_C"/>
</dbReference>
<dbReference type="Pfam" id="PF02743">
    <property type="entry name" value="dCache_1"/>
    <property type="match status" value="1"/>
</dbReference>
<feature type="coiled-coil region" evidence="14">
    <location>
        <begin position="327"/>
        <end position="361"/>
    </location>
</feature>
<evidence type="ECO:0000256" key="13">
    <source>
        <dbReference type="ARBA" id="ARBA00023136"/>
    </source>
</evidence>
<evidence type="ECO:0000313" key="19">
    <source>
        <dbReference type="Proteomes" id="UP000051086"/>
    </source>
</evidence>
<dbReference type="InterPro" id="IPR029151">
    <property type="entry name" value="Sensor-like_sf"/>
</dbReference>
<dbReference type="Pfam" id="PF02518">
    <property type="entry name" value="HATPase_c"/>
    <property type="match status" value="1"/>
</dbReference>
<evidence type="ECO:0000313" key="18">
    <source>
        <dbReference type="EMBL" id="CUH71463.1"/>
    </source>
</evidence>
<evidence type="ECO:0000256" key="12">
    <source>
        <dbReference type="ARBA" id="ARBA00023012"/>
    </source>
</evidence>
<dbReference type="InterPro" id="IPR033479">
    <property type="entry name" value="dCache_1"/>
</dbReference>
<dbReference type="PANTHER" id="PTHR43065">
    <property type="entry name" value="SENSOR HISTIDINE KINASE"/>
    <property type="match status" value="1"/>
</dbReference>
<dbReference type="GO" id="GO:0000155">
    <property type="term" value="F:phosphorelay sensor kinase activity"/>
    <property type="evidence" value="ECO:0007669"/>
    <property type="project" value="InterPro"/>
</dbReference>
<dbReference type="CDD" id="cd12914">
    <property type="entry name" value="PDC1_DGC_like"/>
    <property type="match status" value="1"/>
</dbReference>
<keyword evidence="4" id="KW-1003">Cell membrane</keyword>
<keyword evidence="8" id="KW-0547">Nucleotide-binding</keyword>
<dbReference type="PRINTS" id="PR00344">
    <property type="entry name" value="BCTRLSENSOR"/>
</dbReference>
<dbReference type="PROSITE" id="PS50109">
    <property type="entry name" value="HIS_KIN"/>
    <property type="match status" value="1"/>
</dbReference>
<keyword evidence="7 15" id="KW-0812">Transmembrane</keyword>
<keyword evidence="5" id="KW-0597">Phosphoprotein</keyword>
<accession>A0A0N7LXB8</accession>
<keyword evidence="9" id="KW-0418">Kinase</keyword>